<dbReference type="Gene3D" id="3.40.50.620">
    <property type="entry name" value="HUPs"/>
    <property type="match status" value="1"/>
</dbReference>
<dbReference type="InterPro" id="IPR006015">
    <property type="entry name" value="Universal_stress_UspA"/>
</dbReference>
<proteinExistence type="inferred from homology"/>
<name>A0A6M9PDU3_9BURK</name>
<dbReference type="SUPFAM" id="SSF52402">
    <property type="entry name" value="Adenine nucleotide alpha hydrolases-like"/>
    <property type="match status" value="1"/>
</dbReference>
<dbReference type="RefSeq" id="WP_173959945.1">
    <property type="nucleotide sequence ID" value="NZ_CBCSCC010000003.1"/>
</dbReference>
<comment type="similarity">
    <text evidence="1">Belongs to the universal stress protein A family.</text>
</comment>
<dbReference type="Proteomes" id="UP000501090">
    <property type="component" value="Chromosome"/>
</dbReference>
<dbReference type="Pfam" id="PF00582">
    <property type="entry name" value="Usp"/>
    <property type="match status" value="1"/>
</dbReference>
<dbReference type="AlphaFoldDB" id="A0A6M9PDU3"/>
<dbReference type="EMBL" id="CP028940">
    <property type="protein sequence ID" value="QKM60174.1"/>
    <property type="molecule type" value="Genomic_DNA"/>
</dbReference>
<evidence type="ECO:0000259" key="2">
    <source>
        <dbReference type="Pfam" id="PF00582"/>
    </source>
</evidence>
<accession>A0A6M9PDU3</accession>
<feature type="domain" description="UspA" evidence="2">
    <location>
        <begin position="1"/>
        <end position="145"/>
    </location>
</feature>
<protein>
    <submittedName>
        <fullName evidence="3">Universal stress protein</fullName>
    </submittedName>
</protein>
<reference evidence="3 4" key="1">
    <citation type="submission" date="2018-04" db="EMBL/GenBank/DDBJ databases">
        <title>Polynucleobacter sp. UK-Long2-W17 genome.</title>
        <authorList>
            <person name="Hahn M.W."/>
        </authorList>
    </citation>
    <scope>NUCLEOTIDE SEQUENCE [LARGE SCALE GENOMIC DNA]</scope>
    <source>
        <strain evidence="3 4">UK-Long2-W17</strain>
    </source>
</reference>
<sequence>MFKNILVPINGDSLTKAEVRMAIKLAKDDGAKITIAYVSNPIIPYSSSEIQSVLAISPIEYRKYCEAFANKLFVKAKKLIGSQLEVGEVHIYHPNASDGIIEAAKKSKADVIAMASHKRDGIKGLFLRSEAHEVILHSKVPVLILN</sequence>
<dbReference type="PRINTS" id="PR01438">
    <property type="entry name" value="UNVRSLSTRESS"/>
</dbReference>
<evidence type="ECO:0000256" key="1">
    <source>
        <dbReference type="ARBA" id="ARBA00008791"/>
    </source>
</evidence>
<dbReference type="PANTHER" id="PTHR46268">
    <property type="entry name" value="STRESS RESPONSE PROTEIN NHAX"/>
    <property type="match status" value="1"/>
</dbReference>
<evidence type="ECO:0000313" key="3">
    <source>
        <dbReference type="EMBL" id="QKM60174.1"/>
    </source>
</evidence>
<dbReference type="InterPro" id="IPR006016">
    <property type="entry name" value="UspA"/>
</dbReference>
<organism evidence="3 4">
    <name type="scientific">Polynucleobacter arcticus</name>
    <dbReference type="NCBI Taxonomy" id="1743165"/>
    <lineage>
        <taxon>Bacteria</taxon>
        <taxon>Pseudomonadati</taxon>
        <taxon>Pseudomonadota</taxon>
        <taxon>Betaproteobacteria</taxon>
        <taxon>Burkholderiales</taxon>
        <taxon>Burkholderiaceae</taxon>
        <taxon>Polynucleobacter</taxon>
    </lineage>
</organism>
<gene>
    <name evidence="3" type="ORF">DN92_03460</name>
</gene>
<dbReference type="InterPro" id="IPR014729">
    <property type="entry name" value="Rossmann-like_a/b/a_fold"/>
</dbReference>
<dbReference type="KEGG" id="pard:DN92_03460"/>
<evidence type="ECO:0000313" key="4">
    <source>
        <dbReference type="Proteomes" id="UP000501090"/>
    </source>
</evidence>
<dbReference type="CDD" id="cd00293">
    <property type="entry name" value="USP-like"/>
    <property type="match status" value="1"/>
</dbReference>
<dbReference type="PANTHER" id="PTHR46268:SF6">
    <property type="entry name" value="UNIVERSAL STRESS PROTEIN UP12"/>
    <property type="match status" value="1"/>
</dbReference>
<keyword evidence="4" id="KW-1185">Reference proteome</keyword>